<feature type="domain" description="HTH cro/C1-type" evidence="1">
    <location>
        <begin position="22"/>
        <end position="54"/>
    </location>
</feature>
<sequence length="130" mass="13878">MMLPENGAGTWPECWIVAAVALRDRREALGWSLEQLADRTCIGRNHLIALESARFDCCGAPIYAIGFARAAARAMALEEAPILVAIRDGHAARRPVPAPPVAATRRRRIPNLGIASTAARLGALLSDGRG</sequence>
<dbReference type="AlphaFoldDB" id="A0A7X5XZL3"/>
<dbReference type="InterPro" id="IPR010982">
    <property type="entry name" value="Lambda_DNA-bd_dom_sf"/>
</dbReference>
<keyword evidence="3" id="KW-1185">Reference proteome</keyword>
<proteinExistence type="predicted"/>
<evidence type="ECO:0000313" key="3">
    <source>
        <dbReference type="Proteomes" id="UP000531251"/>
    </source>
</evidence>
<evidence type="ECO:0000259" key="1">
    <source>
        <dbReference type="PROSITE" id="PS50943"/>
    </source>
</evidence>
<organism evidence="2 3">
    <name type="scientific">Sphingomonas trueperi</name>
    <dbReference type="NCBI Taxonomy" id="53317"/>
    <lineage>
        <taxon>Bacteria</taxon>
        <taxon>Pseudomonadati</taxon>
        <taxon>Pseudomonadota</taxon>
        <taxon>Alphaproteobacteria</taxon>
        <taxon>Sphingomonadales</taxon>
        <taxon>Sphingomonadaceae</taxon>
        <taxon>Sphingomonas</taxon>
    </lineage>
</organism>
<dbReference type="PANTHER" id="PTHR34475">
    <property type="match status" value="1"/>
</dbReference>
<accession>A0A7X5XZL3</accession>
<dbReference type="Pfam" id="PF13413">
    <property type="entry name" value="HTH_25"/>
    <property type="match status" value="1"/>
</dbReference>
<dbReference type="InterPro" id="IPR001387">
    <property type="entry name" value="Cro/C1-type_HTH"/>
</dbReference>
<dbReference type="EMBL" id="JAATJB010000002">
    <property type="protein sequence ID" value="NJB96741.1"/>
    <property type="molecule type" value="Genomic_DNA"/>
</dbReference>
<protein>
    <recommendedName>
        <fullName evidence="1">HTH cro/C1-type domain-containing protein</fullName>
    </recommendedName>
</protein>
<dbReference type="InterPro" id="IPR050400">
    <property type="entry name" value="Bact_Cytoskel_RodZ"/>
</dbReference>
<dbReference type="Gene3D" id="1.10.260.40">
    <property type="entry name" value="lambda repressor-like DNA-binding domains"/>
    <property type="match status" value="1"/>
</dbReference>
<dbReference type="GO" id="GO:0003677">
    <property type="term" value="F:DNA binding"/>
    <property type="evidence" value="ECO:0007669"/>
    <property type="project" value="InterPro"/>
</dbReference>
<dbReference type="PROSITE" id="PS50943">
    <property type="entry name" value="HTH_CROC1"/>
    <property type="match status" value="1"/>
</dbReference>
<dbReference type="CDD" id="cd00093">
    <property type="entry name" value="HTH_XRE"/>
    <property type="match status" value="1"/>
</dbReference>
<dbReference type="SUPFAM" id="SSF47413">
    <property type="entry name" value="lambda repressor-like DNA-binding domains"/>
    <property type="match status" value="1"/>
</dbReference>
<evidence type="ECO:0000313" key="2">
    <source>
        <dbReference type="EMBL" id="NJB96741.1"/>
    </source>
</evidence>
<gene>
    <name evidence="2" type="ORF">GGR89_001041</name>
</gene>
<name>A0A7X5XZL3_9SPHN</name>
<dbReference type="Proteomes" id="UP000531251">
    <property type="component" value="Unassembled WGS sequence"/>
</dbReference>
<comment type="caution">
    <text evidence="2">The sequence shown here is derived from an EMBL/GenBank/DDBJ whole genome shotgun (WGS) entry which is preliminary data.</text>
</comment>
<dbReference type="SMART" id="SM00530">
    <property type="entry name" value="HTH_XRE"/>
    <property type="match status" value="1"/>
</dbReference>
<reference evidence="2 3" key="1">
    <citation type="submission" date="2020-03" db="EMBL/GenBank/DDBJ databases">
        <title>Genomic Encyclopedia of Type Strains, Phase IV (KMG-IV): sequencing the most valuable type-strain genomes for metagenomic binning, comparative biology and taxonomic classification.</title>
        <authorList>
            <person name="Goeker M."/>
        </authorList>
    </citation>
    <scope>NUCLEOTIDE SEQUENCE [LARGE SCALE GENOMIC DNA]</scope>
    <source>
        <strain evidence="2 3">DSM 7225</strain>
    </source>
</reference>
<dbReference type="PANTHER" id="PTHR34475:SF1">
    <property type="entry name" value="CYTOSKELETON PROTEIN RODZ"/>
    <property type="match status" value="1"/>
</dbReference>